<dbReference type="Gene3D" id="2.160.20.20">
    <property type="match status" value="1"/>
</dbReference>
<dbReference type="EMBL" id="CP073100">
    <property type="protein sequence ID" value="QUE50780.1"/>
    <property type="molecule type" value="Genomic_DNA"/>
</dbReference>
<proteinExistence type="predicted"/>
<keyword evidence="1 3" id="KW-0732">Signal</keyword>
<protein>
    <submittedName>
        <fullName evidence="4">Autotransporter-associated beta strand repeat-containing protein</fullName>
    </submittedName>
</protein>
<evidence type="ECO:0000256" key="2">
    <source>
        <dbReference type="SAM" id="Phobius"/>
    </source>
</evidence>
<evidence type="ECO:0000256" key="1">
    <source>
        <dbReference type="ARBA" id="ARBA00022729"/>
    </source>
</evidence>
<feature type="transmembrane region" description="Helical" evidence="2">
    <location>
        <begin position="605"/>
        <end position="627"/>
    </location>
</feature>
<organism evidence="4 5">
    <name type="scientific">Luteolibacter ambystomatis</name>
    <dbReference type="NCBI Taxonomy" id="2824561"/>
    <lineage>
        <taxon>Bacteria</taxon>
        <taxon>Pseudomonadati</taxon>
        <taxon>Verrucomicrobiota</taxon>
        <taxon>Verrucomicrobiia</taxon>
        <taxon>Verrucomicrobiales</taxon>
        <taxon>Verrucomicrobiaceae</taxon>
        <taxon>Luteolibacter</taxon>
    </lineage>
</organism>
<keyword evidence="5" id="KW-1185">Reference proteome</keyword>
<keyword evidence="2" id="KW-1133">Transmembrane helix</keyword>
<reference evidence="4" key="1">
    <citation type="submission" date="2021-04" db="EMBL/GenBank/DDBJ databases">
        <title>Luteolibacter sp. 32A isolated from the skin of an Anderson's salamander (Ambystoma andersonii).</title>
        <authorList>
            <person name="Spergser J."/>
            <person name="Busse H.-J."/>
        </authorList>
    </citation>
    <scope>NUCLEOTIDE SEQUENCE</scope>
    <source>
        <strain evidence="4">32A</strain>
    </source>
</reference>
<sequence length="632" mass="63009">MFLPSHFRGTSVPSFLIVMAFTAGAMMSAHAQTSLATGDIQITGVTSDANDSFTFVLWKDISAGTVIRFMDQSFTNASNGLLGTETDMSLTFTSGLTAGTVIRVEDAGTTLVNGGTFTGTKSGSLSGISASGDQVFIYQGAAVTNTGTSMSGRTLLYGFNIADTNWLSSGTADSNTSYLPTAISGQDLNLDSGNFDNADYSGVRTGMTTAAYRAAIANVDNYTQSDTRSDLATGGFTSSSAVDLTWDANGKTAGTGGTGTWDTTTQSRFSNSGNTTFLHWVDASAGNGQKAVFAGTAGTVSVASSGVKTSGLQFSVNGYTLQNNTITLLDSGSGTPAVNVVTSGHVATINSVLAGTSGMRKTGAGDVVLGADNTYTGGTTIDSGKVTIGSGGTTGSLGGGTVTNNGALVFNRSNSFTVSNGISGTGTLTKTGSGTMTLAGVNDYNGATTVDAGRMVMGGSAASSAFTVGNGAALSGTGTIGSLTVSSGGTVGGDALVGALATGTVNLQSGSTLSLDLNGTAAGTQYDQITVTGTVSLAGALSASLGYTPVNGDMLFILANDGVDVVTGTFSGLANNAIFNVGGQDFRISYFADSVGQTMTGGNDVALQAVPEPAAAVLGGLGLLALLRRRRN</sequence>
<accession>A0A975G8R3</accession>
<keyword evidence="2" id="KW-0472">Membrane</keyword>
<feature type="chain" id="PRO_5038122575" evidence="3">
    <location>
        <begin position="32"/>
        <end position="632"/>
    </location>
</feature>
<dbReference type="RefSeq" id="WP_211630919.1">
    <property type="nucleotide sequence ID" value="NZ_CP073100.1"/>
</dbReference>
<dbReference type="Pfam" id="PF12951">
    <property type="entry name" value="PATR"/>
    <property type="match status" value="2"/>
</dbReference>
<dbReference type="InterPro" id="IPR013425">
    <property type="entry name" value="Autotrns_rpt"/>
</dbReference>
<feature type="signal peptide" evidence="3">
    <location>
        <begin position="1"/>
        <end position="31"/>
    </location>
</feature>
<dbReference type="Proteomes" id="UP000676169">
    <property type="component" value="Chromosome"/>
</dbReference>
<dbReference type="KEGG" id="lamb:KBB96_18200"/>
<dbReference type="AlphaFoldDB" id="A0A975G8R3"/>
<keyword evidence="2" id="KW-0812">Transmembrane</keyword>
<evidence type="ECO:0000313" key="4">
    <source>
        <dbReference type="EMBL" id="QUE50780.1"/>
    </source>
</evidence>
<evidence type="ECO:0000256" key="3">
    <source>
        <dbReference type="SAM" id="SignalP"/>
    </source>
</evidence>
<dbReference type="InterPro" id="IPR012332">
    <property type="entry name" value="Autotransporter_pectin_lyase_C"/>
</dbReference>
<evidence type="ECO:0000313" key="5">
    <source>
        <dbReference type="Proteomes" id="UP000676169"/>
    </source>
</evidence>
<dbReference type="InterPro" id="IPR011050">
    <property type="entry name" value="Pectin_lyase_fold/virulence"/>
</dbReference>
<gene>
    <name evidence="4" type="ORF">KBB96_18200</name>
</gene>
<dbReference type="SUPFAM" id="SSF51126">
    <property type="entry name" value="Pectin lyase-like"/>
    <property type="match status" value="1"/>
</dbReference>
<name>A0A975G8R3_9BACT</name>
<dbReference type="NCBIfam" id="TIGR02601">
    <property type="entry name" value="autotrns_rpt"/>
    <property type="match status" value="2"/>
</dbReference>